<sequence>MSYFDFPSAQTSRAVLLGCTPHRADQLAAARAVFQSSSTSSAGLCCHPTVLGILLAYVYFVLSLGPQLMANRKPLNLKKFMLTTLSAQAGCQLWILYCVW</sequence>
<evidence type="ECO:0000256" key="1">
    <source>
        <dbReference type="SAM" id="Phobius"/>
    </source>
</evidence>
<protein>
    <recommendedName>
        <fullName evidence="4">Very-long-chain 3-oxoacyl-CoA synthase</fullName>
    </recommendedName>
</protein>
<keyword evidence="1" id="KW-0472">Membrane</keyword>
<keyword evidence="1" id="KW-0812">Transmembrane</keyword>
<reference evidence="2" key="2">
    <citation type="submission" date="2025-09" db="UniProtKB">
        <authorList>
            <consortium name="Ensembl"/>
        </authorList>
    </citation>
    <scope>IDENTIFICATION</scope>
</reference>
<proteinExistence type="predicted"/>
<name>A0A669PGW7_PHACC</name>
<evidence type="ECO:0000313" key="3">
    <source>
        <dbReference type="Proteomes" id="UP000472261"/>
    </source>
</evidence>
<keyword evidence="3" id="KW-1185">Reference proteome</keyword>
<dbReference type="Ensembl" id="ENSPCLT00000011146.1">
    <property type="protein sequence ID" value="ENSPCLP00000008147.1"/>
    <property type="gene ID" value="ENSPCLG00000006783.1"/>
</dbReference>
<reference evidence="2" key="1">
    <citation type="submission" date="2025-08" db="UniProtKB">
        <authorList>
            <consortium name="Ensembl"/>
        </authorList>
    </citation>
    <scope>IDENTIFICATION</scope>
</reference>
<dbReference type="AlphaFoldDB" id="A0A669PGW7"/>
<dbReference type="Proteomes" id="UP000472261">
    <property type="component" value="Unplaced"/>
</dbReference>
<organism evidence="2 3">
    <name type="scientific">Phasianus colchicus</name>
    <name type="common">Common pheasant</name>
    <dbReference type="NCBI Taxonomy" id="9054"/>
    <lineage>
        <taxon>Eukaryota</taxon>
        <taxon>Metazoa</taxon>
        <taxon>Chordata</taxon>
        <taxon>Craniata</taxon>
        <taxon>Vertebrata</taxon>
        <taxon>Euteleostomi</taxon>
        <taxon>Archelosauria</taxon>
        <taxon>Archosauria</taxon>
        <taxon>Dinosauria</taxon>
        <taxon>Saurischia</taxon>
        <taxon>Theropoda</taxon>
        <taxon>Coelurosauria</taxon>
        <taxon>Aves</taxon>
        <taxon>Neognathae</taxon>
        <taxon>Galloanserae</taxon>
        <taxon>Galliformes</taxon>
        <taxon>Phasianidae</taxon>
        <taxon>Phasianinae</taxon>
        <taxon>Phasianus</taxon>
    </lineage>
</organism>
<evidence type="ECO:0000313" key="2">
    <source>
        <dbReference type="Ensembl" id="ENSPCLP00000008147.1"/>
    </source>
</evidence>
<keyword evidence="1" id="KW-1133">Transmembrane helix</keyword>
<evidence type="ECO:0008006" key="4">
    <source>
        <dbReference type="Google" id="ProtNLM"/>
    </source>
</evidence>
<feature type="transmembrane region" description="Helical" evidence="1">
    <location>
        <begin position="41"/>
        <end position="60"/>
    </location>
</feature>
<accession>A0A669PGW7</accession>